<dbReference type="AlphaFoldDB" id="A0A974P4Y2"/>
<evidence type="ECO:0000259" key="1">
    <source>
        <dbReference type="Pfam" id="PF13610"/>
    </source>
</evidence>
<dbReference type="Pfam" id="PF13610">
    <property type="entry name" value="DDE_Tnp_IS240"/>
    <property type="match status" value="1"/>
</dbReference>
<evidence type="ECO:0000313" key="2">
    <source>
        <dbReference type="EMBL" id="QQZ51072.1"/>
    </source>
</evidence>
<reference evidence="2" key="1">
    <citation type="submission" date="2021-01" db="EMBL/GenBank/DDBJ databases">
        <title>Genome sequence of Phenylobacterium sp. 20VBR1 isolated from a valley glaceir, Ny-Alesund, Svalbard.</title>
        <authorList>
            <person name="Thomas F.A."/>
            <person name="Krishnan K.P."/>
            <person name="Sinha R.K."/>
        </authorList>
    </citation>
    <scope>NUCLEOTIDE SEQUENCE</scope>
    <source>
        <strain evidence="2">20VBR1</strain>
    </source>
</reference>
<gene>
    <name evidence="2" type="ORF">JKL49_07855</name>
</gene>
<name>A0A974P4Y2_9CAUL</name>
<accession>A0A974P4Y2</accession>
<sequence length="111" mass="12505">MAEPWAGESPVKLIGCRAPRSVHGFWAGDRERTGSLVSYLWRAVDHEGEAPESFVTATRDKAAALKFIRKAMNRHGRPQALVTDGLRPSSAAMKEILIRRDLYRRRRSDMG</sequence>
<protein>
    <submittedName>
        <fullName evidence="2">DDE-type integrase/transposase/recombinase</fullName>
    </submittedName>
</protein>
<feature type="domain" description="DDE" evidence="1">
    <location>
        <begin position="38"/>
        <end position="99"/>
    </location>
</feature>
<organism evidence="2">
    <name type="scientific">Phenylobacterium glaciei</name>
    <dbReference type="NCBI Taxonomy" id="2803784"/>
    <lineage>
        <taxon>Bacteria</taxon>
        <taxon>Pseudomonadati</taxon>
        <taxon>Pseudomonadota</taxon>
        <taxon>Alphaproteobacteria</taxon>
        <taxon>Caulobacterales</taxon>
        <taxon>Caulobacteraceae</taxon>
        <taxon>Phenylobacterium</taxon>
    </lineage>
</organism>
<proteinExistence type="predicted"/>
<dbReference type="InterPro" id="IPR032874">
    <property type="entry name" value="DDE_dom"/>
</dbReference>
<dbReference type="EMBL" id="CP068570">
    <property type="protein sequence ID" value="QQZ51072.1"/>
    <property type="molecule type" value="Genomic_DNA"/>
</dbReference>